<dbReference type="Proteomes" id="UP000291130">
    <property type="component" value="Chromosome"/>
</dbReference>
<accession>A0A411MI43</accession>
<feature type="transmembrane region" description="Helical" evidence="7">
    <location>
        <begin position="27"/>
        <end position="46"/>
    </location>
</feature>
<keyword evidence="10" id="KW-1185">Reference proteome</keyword>
<dbReference type="AlphaFoldDB" id="A0A411MI43"/>
<dbReference type="KEGG" id="ptk:EXN22_12705"/>
<dbReference type="InterPro" id="IPR051684">
    <property type="entry name" value="Electron_Trans/Redox"/>
</dbReference>
<dbReference type="OrthoDB" id="9806398at2"/>
<dbReference type="RefSeq" id="WP_130264380.1">
    <property type="nucleotide sequence ID" value="NZ_CP035952.1"/>
</dbReference>
<evidence type="ECO:0000256" key="2">
    <source>
        <dbReference type="ARBA" id="ARBA00022485"/>
    </source>
</evidence>
<keyword evidence="2" id="KW-0004">4Fe-4S</keyword>
<dbReference type="PANTHER" id="PTHR30176:SF3">
    <property type="entry name" value="FERREDOXIN-TYPE PROTEIN NAPH"/>
    <property type="match status" value="1"/>
</dbReference>
<dbReference type="PANTHER" id="PTHR30176">
    <property type="entry name" value="FERREDOXIN-TYPE PROTEIN NAPH"/>
    <property type="match status" value="1"/>
</dbReference>
<feature type="transmembrane region" description="Helical" evidence="7">
    <location>
        <begin position="405"/>
        <end position="423"/>
    </location>
</feature>
<keyword evidence="7" id="KW-0472">Membrane</keyword>
<feature type="transmembrane region" description="Helical" evidence="7">
    <location>
        <begin position="138"/>
        <end position="161"/>
    </location>
</feature>
<proteinExistence type="predicted"/>
<dbReference type="GO" id="GO:0051539">
    <property type="term" value="F:4 iron, 4 sulfur cluster binding"/>
    <property type="evidence" value="ECO:0007669"/>
    <property type="project" value="UniProtKB-KW"/>
</dbReference>
<feature type="domain" description="4Fe-4S ferredoxin-type" evidence="8">
    <location>
        <begin position="66"/>
        <end position="109"/>
    </location>
</feature>
<feature type="transmembrane region" description="Helical" evidence="7">
    <location>
        <begin position="112"/>
        <end position="132"/>
    </location>
</feature>
<dbReference type="GO" id="GO:0005886">
    <property type="term" value="C:plasma membrane"/>
    <property type="evidence" value="ECO:0007669"/>
    <property type="project" value="TreeGrafter"/>
</dbReference>
<keyword evidence="7" id="KW-1133">Transmembrane helix</keyword>
<keyword evidence="6" id="KW-0411">Iron-sulfur</keyword>
<feature type="transmembrane region" description="Helical" evidence="7">
    <location>
        <begin position="66"/>
        <end position="91"/>
    </location>
</feature>
<feature type="domain" description="4Fe-4S ferredoxin-type" evidence="8">
    <location>
        <begin position="148"/>
        <end position="185"/>
    </location>
</feature>
<feature type="transmembrane region" description="Helical" evidence="7">
    <location>
        <begin position="263"/>
        <end position="285"/>
    </location>
</feature>
<evidence type="ECO:0000256" key="4">
    <source>
        <dbReference type="ARBA" id="ARBA00022982"/>
    </source>
</evidence>
<evidence type="ECO:0000259" key="8">
    <source>
        <dbReference type="Pfam" id="PF12801"/>
    </source>
</evidence>
<dbReference type="InterPro" id="IPR017896">
    <property type="entry name" value="4Fe4S_Fe-S-bd"/>
</dbReference>
<gene>
    <name evidence="9" type="ORF">EXN22_12705</name>
</gene>
<keyword evidence="3" id="KW-0479">Metal-binding</keyword>
<name>A0A411MI43_9PSED</name>
<evidence type="ECO:0000256" key="1">
    <source>
        <dbReference type="ARBA" id="ARBA00022448"/>
    </source>
</evidence>
<keyword evidence="1" id="KW-0813">Transport</keyword>
<evidence type="ECO:0000256" key="3">
    <source>
        <dbReference type="ARBA" id="ARBA00022723"/>
    </source>
</evidence>
<keyword evidence="4" id="KW-0249">Electron transport</keyword>
<feature type="transmembrane region" description="Helical" evidence="7">
    <location>
        <begin position="362"/>
        <end position="385"/>
    </location>
</feature>
<organism evidence="9 10">
    <name type="scientific">Pseudomonas tructae</name>
    <dbReference type="NCBI Taxonomy" id="2518644"/>
    <lineage>
        <taxon>Bacteria</taxon>
        <taxon>Pseudomonadati</taxon>
        <taxon>Pseudomonadota</taxon>
        <taxon>Gammaproteobacteria</taxon>
        <taxon>Pseudomonadales</taxon>
        <taxon>Pseudomonadaceae</taxon>
        <taxon>Pseudomonas</taxon>
    </lineage>
</organism>
<protein>
    <submittedName>
        <fullName evidence="9">4Fe-4S binding protein</fullName>
    </submittedName>
</protein>
<dbReference type="Pfam" id="PF12801">
    <property type="entry name" value="Fer4_5"/>
    <property type="match status" value="2"/>
</dbReference>
<dbReference type="SUPFAM" id="SSF54862">
    <property type="entry name" value="4Fe-4S ferredoxins"/>
    <property type="match status" value="1"/>
</dbReference>
<reference evidence="9 10" key="1">
    <citation type="submission" date="2019-02" db="EMBL/GenBank/DDBJ databases">
        <title>Complete genome sequence of Pseudomonas sp. SNU WT1 isolated from rainbow trout.</title>
        <authorList>
            <person name="Oh W.T."/>
            <person name="Park S.C."/>
        </authorList>
    </citation>
    <scope>NUCLEOTIDE SEQUENCE [LARGE SCALE GENOMIC DNA]</scope>
    <source>
        <strain evidence="9 10">SNU WT1</strain>
    </source>
</reference>
<sequence length="459" mass="51007">MSGLSLHNRWLQRLGDGMRRHAGMIRLLQWTVVLCYALLLVLPALLPLPDSQARMLDNLTLLAQFLFWGIWWPFVLLSIVLFGRLWCGVLCPEGALSEWASQYGKGMGVPRWVRWGGWPTLAFCLTTLYGQLISVYDYAQAALLILGGSTLAAVLVGLLFVRGKRIWCRYLCPVSGVFALLARLAPVHFQVDEQRWQANAGPRLPPPNCAPLLDIRRMRGARDCHACGRCAGQRGAVQLIARSSNQEILESATRAPSPWDSRLLLFGVIGLAMGAFQWTVSPWFIALKQHLAQWLVEADLLWPLQDNAPWWLLTHYPQLNDSFSWLDGLSIVLYLSGSALLLGGLLWLLLRLAARLAGDPALFWPLSLSLTPLGAGGLFLGLSATTVKLLRYEGLLLEWVQPARATLLLAAMGWSLLLANKLLASHNLGNWRRCSASACLLLAIAAVGYGWWLQFWGWG</sequence>
<evidence type="ECO:0000313" key="10">
    <source>
        <dbReference type="Proteomes" id="UP000291130"/>
    </source>
</evidence>
<keyword evidence="5" id="KW-0408">Iron</keyword>
<keyword evidence="7" id="KW-0812">Transmembrane</keyword>
<evidence type="ECO:0000256" key="6">
    <source>
        <dbReference type="ARBA" id="ARBA00023014"/>
    </source>
</evidence>
<evidence type="ECO:0000256" key="5">
    <source>
        <dbReference type="ARBA" id="ARBA00023004"/>
    </source>
</evidence>
<feature type="transmembrane region" description="Helical" evidence="7">
    <location>
        <begin position="435"/>
        <end position="453"/>
    </location>
</feature>
<evidence type="ECO:0000313" key="9">
    <source>
        <dbReference type="EMBL" id="QBF26512.1"/>
    </source>
</evidence>
<dbReference type="EMBL" id="CP035952">
    <property type="protein sequence ID" value="QBF26512.1"/>
    <property type="molecule type" value="Genomic_DNA"/>
</dbReference>
<evidence type="ECO:0000256" key="7">
    <source>
        <dbReference type="SAM" id="Phobius"/>
    </source>
</evidence>
<feature type="transmembrane region" description="Helical" evidence="7">
    <location>
        <begin position="331"/>
        <end position="350"/>
    </location>
</feature>
<dbReference type="GO" id="GO:0046872">
    <property type="term" value="F:metal ion binding"/>
    <property type="evidence" value="ECO:0007669"/>
    <property type="project" value="UniProtKB-KW"/>
</dbReference>